<evidence type="ECO:0000256" key="2">
    <source>
        <dbReference type="ARBA" id="ARBA00023163"/>
    </source>
</evidence>
<dbReference type="SUPFAM" id="SSF55781">
    <property type="entry name" value="GAF domain-like"/>
    <property type="match status" value="1"/>
</dbReference>
<dbReference type="Gene3D" id="3.30.450.40">
    <property type="match status" value="1"/>
</dbReference>
<dbReference type="InterPro" id="IPR036388">
    <property type="entry name" value="WH-like_DNA-bd_sf"/>
</dbReference>
<dbReference type="InterPro" id="IPR003018">
    <property type="entry name" value="GAF"/>
</dbReference>
<name>A0ABV5NAG0_9ACTN</name>
<dbReference type="Gene3D" id="1.10.10.10">
    <property type="entry name" value="Winged helix-like DNA-binding domain superfamily/Winged helix DNA-binding domain"/>
    <property type="match status" value="1"/>
</dbReference>
<dbReference type="SMART" id="SM01012">
    <property type="entry name" value="ANTAR"/>
    <property type="match status" value="1"/>
</dbReference>
<keyword evidence="2" id="KW-0804">Transcription</keyword>
<gene>
    <name evidence="4" type="ORF">ACFF45_32505</name>
</gene>
<proteinExistence type="predicted"/>
<sequence length="244" mass="25793">MRPRDEPERAWAAEAIADGVRGAEPGDIPRRLCHVAVRLLPVARASVSLCNEGLPVPLSASDDRAAYLMEVQATLGEGPCLHAARTGAPVIAADLTAGRDAGRWPVFAQQATALGVRAVYVLPLGDAAGCLGTLDLYRDTPGALTPGELRTAYLMAGVMTVALMALPTGEEHGGHPPETLWLSELATEHDEVHQAIGMVMAQLGVGADEALARLRGHAFARGLTVLDVAHDVVAHRERFERDTP</sequence>
<feature type="domain" description="ANTAR" evidence="3">
    <location>
        <begin position="172"/>
        <end position="233"/>
    </location>
</feature>
<dbReference type="Proteomes" id="UP001589709">
    <property type="component" value="Unassembled WGS sequence"/>
</dbReference>
<dbReference type="EMBL" id="JBHMCY010000099">
    <property type="protein sequence ID" value="MFB9467279.1"/>
    <property type="molecule type" value="Genomic_DNA"/>
</dbReference>
<dbReference type="RefSeq" id="WP_381350496.1">
    <property type="nucleotide sequence ID" value="NZ_JBHMCY010000099.1"/>
</dbReference>
<dbReference type="PIRSF" id="PIRSF036625">
    <property type="entry name" value="GAF_ANTAR"/>
    <property type="match status" value="1"/>
</dbReference>
<evidence type="ECO:0000313" key="5">
    <source>
        <dbReference type="Proteomes" id="UP001589709"/>
    </source>
</evidence>
<dbReference type="InterPro" id="IPR012074">
    <property type="entry name" value="GAF_ANTAR"/>
</dbReference>
<keyword evidence="1" id="KW-0805">Transcription regulation</keyword>
<organism evidence="4 5">
    <name type="scientific">Streptomyces cinereospinus</name>
    <dbReference type="NCBI Taxonomy" id="285561"/>
    <lineage>
        <taxon>Bacteria</taxon>
        <taxon>Bacillati</taxon>
        <taxon>Actinomycetota</taxon>
        <taxon>Actinomycetes</taxon>
        <taxon>Kitasatosporales</taxon>
        <taxon>Streptomycetaceae</taxon>
        <taxon>Streptomyces</taxon>
    </lineage>
</organism>
<evidence type="ECO:0000259" key="3">
    <source>
        <dbReference type="PROSITE" id="PS50921"/>
    </source>
</evidence>
<dbReference type="InterPro" id="IPR005561">
    <property type="entry name" value="ANTAR"/>
</dbReference>
<accession>A0ABV5NAG0</accession>
<dbReference type="PROSITE" id="PS50921">
    <property type="entry name" value="ANTAR"/>
    <property type="match status" value="1"/>
</dbReference>
<keyword evidence="5" id="KW-1185">Reference proteome</keyword>
<comment type="caution">
    <text evidence="4">The sequence shown here is derived from an EMBL/GenBank/DDBJ whole genome shotgun (WGS) entry which is preliminary data.</text>
</comment>
<dbReference type="InterPro" id="IPR029016">
    <property type="entry name" value="GAF-like_dom_sf"/>
</dbReference>
<evidence type="ECO:0000313" key="4">
    <source>
        <dbReference type="EMBL" id="MFB9467279.1"/>
    </source>
</evidence>
<reference evidence="4 5" key="1">
    <citation type="submission" date="2024-09" db="EMBL/GenBank/DDBJ databases">
        <authorList>
            <person name="Sun Q."/>
            <person name="Mori K."/>
        </authorList>
    </citation>
    <scope>NUCLEOTIDE SEQUENCE [LARGE SCALE GENOMIC DNA]</scope>
    <source>
        <strain evidence="4 5">JCM 6917</strain>
    </source>
</reference>
<dbReference type="Pfam" id="PF03861">
    <property type="entry name" value="ANTAR"/>
    <property type="match status" value="1"/>
</dbReference>
<protein>
    <submittedName>
        <fullName evidence="4">GAF and ANTAR domain-containing protein</fullName>
    </submittedName>
</protein>
<dbReference type="SMART" id="SM00065">
    <property type="entry name" value="GAF"/>
    <property type="match status" value="1"/>
</dbReference>
<evidence type="ECO:0000256" key="1">
    <source>
        <dbReference type="ARBA" id="ARBA00023015"/>
    </source>
</evidence>
<dbReference type="Pfam" id="PF01590">
    <property type="entry name" value="GAF"/>
    <property type="match status" value="1"/>
</dbReference>